<evidence type="ECO:0000256" key="3">
    <source>
        <dbReference type="ARBA" id="ARBA00022643"/>
    </source>
</evidence>
<keyword evidence="2" id="KW-0285">Flavoprotein</keyword>
<keyword evidence="5" id="KW-0560">Oxidoreductase</keyword>
<dbReference type="GO" id="GO:0050661">
    <property type="term" value="F:NADP binding"/>
    <property type="evidence" value="ECO:0007669"/>
    <property type="project" value="InterPro"/>
</dbReference>
<sequence>MHLDTPITLGGLTLPNRIAISPMCQYSAVDGVVQPWHSMHLGSMAISGAGLVIAEATGVLPEGRISPHCPGLWSDAQEAALTRLIAGIRAYSDTPLGIQLGHAGRKAPAEGFDSGRPAPPELGWPTVGPSDIAPQEDWPSPRPLDEEGIARIVEAFAAAARRATRAGMTLIELHGAHGYLLSAFLSPLANRRTDRFGGSLENRMRLPLMVADAVRAALPEGVTMGMRINGTDHAEGGITPDEAGTLAVALREAGLDYVCVSAGGNSRHQQIPPTVPGYQVGLAEEVRRRSGLPTMAVGMILTGRQAEDILAEGRADMVAIGRAALDDPRWPRHALQSLGARPDYPRPYWRSGPDIWRGYAAVHPEAGPG</sequence>
<proteinExistence type="predicted"/>
<dbReference type="PANTHER" id="PTHR43303">
    <property type="entry name" value="NADPH DEHYDROGENASE C23G7.10C-RELATED"/>
    <property type="match status" value="1"/>
</dbReference>
<dbReference type="CDD" id="cd02932">
    <property type="entry name" value="OYE_YqiM_FMN"/>
    <property type="match status" value="1"/>
</dbReference>
<evidence type="ECO:0000256" key="1">
    <source>
        <dbReference type="ARBA" id="ARBA00001917"/>
    </source>
</evidence>
<gene>
    <name evidence="7" type="ORF">Wenmar_01237</name>
</gene>
<comment type="caution">
    <text evidence="7">The sequence shown here is derived from an EMBL/GenBank/DDBJ whole genome shotgun (WGS) entry which is preliminary data.</text>
</comment>
<evidence type="ECO:0000256" key="2">
    <source>
        <dbReference type="ARBA" id="ARBA00022630"/>
    </source>
</evidence>
<dbReference type="EMBL" id="AONG01000006">
    <property type="protein sequence ID" value="KIQ70278.1"/>
    <property type="molecule type" value="Genomic_DNA"/>
</dbReference>
<organism evidence="7 8">
    <name type="scientific">Wenxinia marina DSM 24838</name>
    <dbReference type="NCBI Taxonomy" id="1123501"/>
    <lineage>
        <taxon>Bacteria</taxon>
        <taxon>Pseudomonadati</taxon>
        <taxon>Pseudomonadota</taxon>
        <taxon>Alphaproteobacteria</taxon>
        <taxon>Rhodobacterales</taxon>
        <taxon>Roseobacteraceae</taxon>
        <taxon>Wenxinia</taxon>
    </lineage>
</organism>
<dbReference type="RefSeq" id="WP_018303759.1">
    <property type="nucleotide sequence ID" value="NZ_KB902301.1"/>
</dbReference>
<evidence type="ECO:0000256" key="5">
    <source>
        <dbReference type="ARBA" id="ARBA00023002"/>
    </source>
</evidence>
<dbReference type="Pfam" id="PF00724">
    <property type="entry name" value="Oxidored_FMN"/>
    <property type="match status" value="1"/>
</dbReference>
<dbReference type="GO" id="GO:0010181">
    <property type="term" value="F:FMN binding"/>
    <property type="evidence" value="ECO:0007669"/>
    <property type="project" value="InterPro"/>
</dbReference>
<dbReference type="Proteomes" id="UP000035100">
    <property type="component" value="Unassembled WGS sequence"/>
</dbReference>
<dbReference type="PANTHER" id="PTHR43303:SF4">
    <property type="entry name" value="NADPH DEHYDROGENASE C23G7.10C-RELATED"/>
    <property type="match status" value="1"/>
</dbReference>
<accession>A0A0D0QGY1</accession>
<dbReference type="eggNOG" id="COG1902">
    <property type="taxonomic scope" value="Bacteria"/>
</dbReference>
<dbReference type="OrthoDB" id="9784632at2"/>
<keyword evidence="8" id="KW-1185">Reference proteome</keyword>
<evidence type="ECO:0000256" key="4">
    <source>
        <dbReference type="ARBA" id="ARBA00022857"/>
    </source>
</evidence>
<keyword evidence="4" id="KW-0521">NADP</keyword>
<name>A0A0D0QGY1_9RHOB</name>
<dbReference type="STRING" id="1123501.Wenmar_01237"/>
<dbReference type="InterPro" id="IPR044152">
    <property type="entry name" value="YqjM-like"/>
</dbReference>
<dbReference type="Gene3D" id="3.20.20.70">
    <property type="entry name" value="Aldolase class I"/>
    <property type="match status" value="1"/>
</dbReference>
<reference evidence="7 8" key="1">
    <citation type="submission" date="2013-01" db="EMBL/GenBank/DDBJ databases">
        <authorList>
            <person name="Fiebig A."/>
            <person name="Goeker M."/>
            <person name="Klenk H.-P.P."/>
        </authorList>
    </citation>
    <scope>NUCLEOTIDE SEQUENCE [LARGE SCALE GENOMIC DNA]</scope>
    <source>
        <strain evidence="7 8">DSM 24838</strain>
    </source>
</reference>
<evidence type="ECO:0000313" key="7">
    <source>
        <dbReference type="EMBL" id="KIQ70278.1"/>
    </source>
</evidence>
<dbReference type="SUPFAM" id="SSF51395">
    <property type="entry name" value="FMN-linked oxidoreductases"/>
    <property type="match status" value="1"/>
</dbReference>
<evidence type="ECO:0000259" key="6">
    <source>
        <dbReference type="Pfam" id="PF00724"/>
    </source>
</evidence>
<evidence type="ECO:0000313" key="8">
    <source>
        <dbReference type="Proteomes" id="UP000035100"/>
    </source>
</evidence>
<feature type="domain" description="NADH:flavin oxidoreductase/NADH oxidase N-terminal" evidence="6">
    <location>
        <begin position="5"/>
        <end position="336"/>
    </location>
</feature>
<dbReference type="AlphaFoldDB" id="A0A0D0QGY1"/>
<protein>
    <submittedName>
        <fullName evidence="7">NADH:flavin oxidoreductase, Old Yellow Enzyme family</fullName>
    </submittedName>
</protein>
<dbReference type="InterPro" id="IPR001155">
    <property type="entry name" value="OxRdtase_FMN_N"/>
</dbReference>
<comment type="cofactor">
    <cofactor evidence="1">
        <name>FMN</name>
        <dbReference type="ChEBI" id="CHEBI:58210"/>
    </cofactor>
</comment>
<dbReference type="GO" id="GO:0003959">
    <property type="term" value="F:NADPH dehydrogenase activity"/>
    <property type="evidence" value="ECO:0007669"/>
    <property type="project" value="InterPro"/>
</dbReference>
<keyword evidence="3" id="KW-0288">FMN</keyword>
<dbReference type="InterPro" id="IPR013785">
    <property type="entry name" value="Aldolase_TIM"/>
</dbReference>